<evidence type="ECO:0000313" key="4">
    <source>
        <dbReference type="EMBL" id="GIH74467.1"/>
    </source>
</evidence>
<evidence type="ECO:0000313" key="5">
    <source>
        <dbReference type="Proteomes" id="UP000616724"/>
    </source>
</evidence>
<dbReference type="InterPro" id="IPR040690">
    <property type="entry name" value="FtsX_ECD"/>
</dbReference>
<reference evidence="4 5" key="1">
    <citation type="submission" date="2021-01" db="EMBL/GenBank/DDBJ databases">
        <title>Whole genome shotgun sequence of Planobispora longispora NBRC 13918.</title>
        <authorList>
            <person name="Komaki H."/>
            <person name="Tamura T."/>
        </authorList>
    </citation>
    <scope>NUCLEOTIDE SEQUENCE [LARGE SCALE GENOMIC DNA]</scope>
    <source>
        <strain evidence="4 5">NBRC 13918</strain>
    </source>
</reference>
<dbReference type="AlphaFoldDB" id="A0A8J3REX4"/>
<feature type="domain" description="FtsX extracellular" evidence="3">
    <location>
        <begin position="231"/>
        <end position="313"/>
    </location>
</feature>
<keyword evidence="2" id="KW-0812">Transmembrane</keyword>
<name>A0A8J3REX4_9ACTN</name>
<feature type="transmembrane region" description="Helical" evidence="2">
    <location>
        <begin position="47"/>
        <end position="69"/>
    </location>
</feature>
<dbReference type="EMBL" id="BOOH01000009">
    <property type="protein sequence ID" value="GIH74467.1"/>
    <property type="molecule type" value="Genomic_DNA"/>
</dbReference>
<dbReference type="RefSeq" id="WP_203889197.1">
    <property type="nucleotide sequence ID" value="NZ_BOOH01000009.1"/>
</dbReference>
<proteinExistence type="predicted"/>
<evidence type="ECO:0000259" key="3">
    <source>
        <dbReference type="Pfam" id="PF18075"/>
    </source>
</evidence>
<dbReference type="Proteomes" id="UP000616724">
    <property type="component" value="Unassembled WGS sequence"/>
</dbReference>
<keyword evidence="2" id="KW-1133">Transmembrane helix</keyword>
<keyword evidence="5" id="KW-1185">Reference proteome</keyword>
<organism evidence="4 5">
    <name type="scientific">Planobispora longispora</name>
    <dbReference type="NCBI Taxonomy" id="28887"/>
    <lineage>
        <taxon>Bacteria</taxon>
        <taxon>Bacillati</taxon>
        <taxon>Actinomycetota</taxon>
        <taxon>Actinomycetes</taxon>
        <taxon>Streptosporangiales</taxon>
        <taxon>Streptosporangiaceae</taxon>
        <taxon>Planobispora</taxon>
    </lineage>
</organism>
<gene>
    <name evidence="4" type="ORF">Plo01_08960</name>
</gene>
<dbReference type="Gene3D" id="3.30.70.3040">
    <property type="match status" value="2"/>
</dbReference>
<sequence length="320" mass="35056">MAFRDHQESSSGYEELSFGGGDPDREPGVRERLRTWLEDRRRRHARLLTACAVVLALLGAAGAGGRYLYERSREPLPPPDAPLSAQMRIVAHLCGQRVEAWTCPDMGEVTDAEGRAIAEHMRAMPELEDVAFVSKEEDGRRALAYYTAIGEPERADELFFHASVEAVLRRGGDFEKVAARLRESPGVVAVLRELPDVWAGKADLAVALCVEGERLARGCREGRTAGTGIPATEREKKAVLDRLWDLPGVETVYLQGREDVLRLKRQYEPQDPAEHVPLGAERTRETFYVKLSDPAGLAAIAGAVKHLPGVGGVFPIGLSG</sequence>
<evidence type="ECO:0000256" key="1">
    <source>
        <dbReference type="SAM" id="MobiDB-lite"/>
    </source>
</evidence>
<comment type="caution">
    <text evidence="4">The sequence shown here is derived from an EMBL/GenBank/DDBJ whole genome shotgun (WGS) entry which is preliminary data.</text>
</comment>
<dbReference type="Pfam" id="PF18075">
    <property type="entry name" value="FtsX_ECD"/>
    <property type="match status" value="1"/>
</dbReference>
<evidence type="ECO:0000256" key="2">
    <source>
        <dbReference type="SAM" id="Phobius"/>
    </source>
</evidence>
<protein>
    <recommendedName>
        <fullName evidence="3">FtsX extracellular domain-containing protein</fullName>
    </recommendedName>
</protein>
<keyword evidence="2" id="KW-0472">Membrane</keyword>
<feature type="region of interest" description="Disordered" evidence="1">
    <location>
        <begin position="1"/>
        <end position="28"/>
    </location>
</feature>
<accession>A0A8J3REX4</accession>